<keyword evidence="4" id="KW-1185">Reference proteome</keyword>
<dbReference type="Pfam" id="PF01073">
    <property type="entry name" value="3Beta_HSD"/>
    <property type="match status" value="1"/>
</dbReference>
<dbReference type="OMA" id="YILVARC"/>
<dbReference type="AlphaFoldDB" id="A0A8T2UU34"/>
<dbReference type="InterPro" id="IPR002225">
    <property type="entry name" value="3Beta_OHSteriod_DH/Estase"/>
</dbReference>
<dbReference type="Gene3D" id="3.40.50.720">
    <property type="entry name" value="NAD(P)-binding Rossmann-like Domain"/>
    <property type="match status" value="1"/>
</dbReference>
<dbReference type="InterPro" id="IPR050425">
    <property type="entry name" value="NAD(P)_dehydrat-like"/>
</dbReference>
<dbReference type="OrthoDB" id="2735536at2759"/>
<dbReference type="GO" id="GO:0006694">
    <property type="term" value="P:steroid biosynthetic process"/>
    <property type="evidence" value="ECO:0007669"/>
    <property type="project" value="InterPro"/>
</dbReference>
<proteinExistence type="predicted"/>
<keyword evidence="1" id="KW-0560">Oxidoreductase</keyword>
<evidence type="ECO:0000256" key="1">
    <source>
        <dbReference type="ARBA" id="ARBA00023002"/>
    </source>
</evidence>
<comment type="caution">
    <text evidence="3">The sequence shown here is derived from an EMBL/GenBank/DDBJ whole genome shotgun (WGS) entry which is preliminary data.</text>
</comment>
<dbReference type="GO" id="GO:0016616">
    <property type="term" value="F:oxidoreductase activity, acting on the CH-OH group of donors, NAD or NADP as acceptor"/>
    <property type="evidence" value="ECO:0007669"/>
    <property type="project" value="InterPro"/>
</dbReference>
<dbReference type="PANTHER" id="PTHR10366:SF852">
    <property type="entry name" value="CINNAMOYL-COA REDUCTASE CAD2"/>
    <property type="match status" value="1"/>
</dbReference>
<name>A0A8T2UU34_CERRI</name>
<gene>
    <name evidence="3" type="ORF">KP509_05G070300</name>
</gene>
<dbReference type="EMBL" id="CM035410">
    <property type="protein sequence ID" value="KAH7437416.1"/>
    <property type="molecule type" value="Genomic_DNA"/>
</dbReference>
<dbReference type="Proteomes" id="UP000825935">
    <property type="component" value="Chromosome 5"/>
</dbReference>
<organism evidence="3 4">
    <name type="scientific">Ceratopteris richardii</name>
    <name type="common">Triangle waterfern</name>
    <dbReference type="NCBI Taxonomy" id="49495"/>
    <lineage>
        <taxon>Eukaryota</taxon>
        <taxon>Viridiplantae</taxon>
        <taxon>Streptophyta</taxon>
        <taxon>Embryophyta</taxon>
        <taxon>Tracheophyta</taxon>
        <taxon>Polypodiopsida</taxon>
        <taxon>Polypodiidae</taxon>
        <taxon>Polypodiales</taxon>
        <taxon>Pteridineae</taxon>
        <taxon>Pteridaceae</taxon>
        <taxon>Parkerioideae</taxon>
        <taxon>Ceratopteris</taxon>
    </lineage>
</organism>
<accession>A0A8T2UU34</accession>
<feature type="domain" description="3-beta hydroxysteroid dehydrogenase/isomerase" evidence="2">
    <location>
        <begin position="33"/>
        <end position="141"/>
    </location>
</feature>
<reference evidence="3" key="1">
    <citation type="submission" date="2021-08" db="EMBL/GenBank/DDBJ databases">
        <title>WGS assembly of Ceratopteris richardii.</title>
        <authorList>
            <person name="Marchant D.B."/>
            <person name="Chen G."/>
            <person name="Jenkins J."/>
            <person name="Shu S."/>
            <person name="Leebens-Mack J."/>
            <person name="Grimwood J."/>
            <person name="Schmutz J."/>
            <person name="Soltis P."/>
            <person name="Soltis D."/>
            <person name="Chen Z.-H."/>
        </authorList>
    </citation>
    <scope>NUCLEOTIDE SEQUENCE</scope>
    <source>
        <strain evidence="3">Whitten #5841</strain>
        <tissue evidence="3">Leaf</tissue>
    </source>
</reference>
<protein>
    <recommendedName>
        <fullName evidence="2">3-beta hydroxysteroid dehydrogenase/isomerase domain-containing protein</fullName>
    </recommendedName>
</protein>
<dbReference type="InterPro" id="IPR036291">
    <property type="entry name" value="NAD(P)-bd_dom_sf"/>
</dbReference>
<evidence type="ECO:0000313" key="3">
    <source>
        <dbReference type="EMBL" id="KAH7437416.1"/>
    </source>
</evidence>
<evidence type="ECO:0000259" key="2">
    <source>
        <dbReference type="Pfam" id="PF01073"/>
    </source>
</evidence>
<dbReference type="PANTHER" id="PTHR10366">
    <property type="entry name" value="NAD DEPENDENT EPIMERASE/DEHYDRATASE"/>
    <property type="match status" value="1"/>
</dbReference>
<sequence>MLLYVSMLSTILVNPDDPKTSHLRQFDGAHTRLQLLKADLTAFDSIQSAVSGCDCVFHPASPVTDDPVEMVDPSLQGTLNVLNATLQAGVQRVVMTLSIGEVAMDPHRDPNVVVDESCCSNLDYCKETKNWYCYGKAAVEQAA</sequence>
<evidence type="ECO:0000313" key="4">
    <source>
        <dbReference type="Proteomes" id="UP000825935"/>
    </source>
</evidence>
<dbReference type="SUPFAM" id="SSF51735">
    <property type="entry name" value="NAD(P)-binding Rossmann-fold domains"/>
    <property type="match status" value="1"/>
</dbReference>